<dbReference type="InterPro" id="IPR051791">
    <property type="entry name" value="Pra-immunoreactive"/>
</dbReference>
<feature type="transmembrane region" description="Helical" evidence="6">
    <location>
        <begin position="100"/>
        <end position="119"/>
    </location>
</feature>
<sequence>MSADAPLVTPVGLPRRFGAMLYDGLLLIALLMVAEFLIVAPFAITEDHPLFMAIHLYVPLLAFAFLGWFWTRPAGQTLGMQAWHVRLVDMDGGRADWRQAAIRFAVALAQWIVVLAAIALYVKGWWLAALPLAGLVMIGLMLARRDPQRLMLHDRLSGTRLVRVK</sequence>
<keyword evidence="4 6" id="KW-1133">Transmembrane helix</keyword>
<feature type="transmembrane region" description="Helical" evidence="6">
    <location>
        <begin position="50"/>
        <end position="70"/>
    </location>
</feature>
<feature type="domain" description="RDD" evidence="7">
    <location>
        <begin position="12"/>
        <end position="158"/>
    </location>
</feature>
<proteinExistence type="predicted"/>
<dbReference type="OrthoDB" id="9793824at2"/>
<dbReference type="GO" id="GO:0005886">
    <property type="term" value="C:plasma membrane"/>
    <property type="evidence" value="ECO:0007669"/>
    <property type="project" value="UniProtKB-SubCell"/>
</dbReference>
<dbReference type="STRING" id="396588.Tgr7_2137"/>
<keyword evidence="5 6" id="KW-0472">Membrane</keyword>
<dbReference type="KEGG" id="tgr:Tgr7_2137"/>
<evidence type="ECO:0000256" key="3">
    <source>
        <dbReference type="ARBA" id="ARBA00022692"/>
    </source>
</evidence>
<dbReference type="Proteomes" id="UP000002383">
    <property type="component" value="Chromosome"/>
</dbReference>
<dbReference type="PANTHER" id="PTHR36115:SF10">
    <property type="entry name" value="RDD DOMAIN-CONTAINING PROTEIN"/>
    <property type="match status" value="1"/>
</dbReference>
<evidence type="ECO:0000256" key="4">
    <source>
        <dbReference type="ARBA" id="ARBA00022989"/>
    </source>
</evidence>
<evidence type="ECO:0000256" key="2">
    <source>
        <dbReference type="ARBA" id="ARBA00022475"/>
    </source>
</evidence>
<dbReference type="PANTHER" id="PTHR36115">
    <property type="entry name" value="PROLINE-RICH ANTIGEN HOMOLOG-RELATED"/>
    <property type="match status" value="1"/>
</dbReference>
<feature type="transmembrane region" description="Helical" evidence="6">
    <location>
        <begin position="125"/>
        <end position="143"/>
    </location>
</feature>
<dbReference type="InterPro" id="IPR010432">
    <property type="entry name" value="RDD"/>
</dbReference>
<accession>B8GTX3</accession>
<evidence type="ECO:0000256" key="1">
    <source>
        <dbReference type="ARBA" id="ARBA00004651"/>
    </source>
</evidence>
<dbReference type="AlphaFoldDB" id="B8GTX3"/>
<comment type="subcellular location">
    <subcellularLocation>
        <location evidence="1">Cell membrane</location>
        <topology evidence="1">Multi-pass membrane protein</topology>
    </subcellularLocation>
</comment>
<reference evidence="8" key="1">
    <citation type="journal article" date="2011" name="Stand. Genomic Sci.">
        <title>Complete genome sequence of 'Thioalkalivibrio sulfidophilus' HL-EbGr7.</title>
        <authorList>
            <person name="Muyzer G."/>
            <person name="Sorokin D.Y."/>
            <person name="Mavromatis K."/>
            <person name="Lapidus A."/>
            <person name="Clum A."/>
            <person name="Ivanova N."/>
            <person name="Pati A."/>
            <person name="d'Haeseleer P."/>
            <person name="Woyke T."/>
            <person name="Kyrpides N.C."/>
        </authorList>
    </citation>
    <scope>NUCLEOTIDE SEQUENCE [LARGE SCALE GENOMIC DNA]</scope>
    <source>
        <strain evidence="8">HL-EbGR7</strain>
    </source>
</reference>
<keyword evidence="9" id="KW-1185">Reference proteome</keyword>
<evidence type="ECO:0000259" key="7">
    <source>
        <dbReference type="Pfam" id="PF06271"/>
    </source>
</evidence>
<dbReference type="eggNOG" id="COG1714">
    <property type="taxonomic scope" value="Bacteria"/>
</dbReference>
<organism evidence="8 9">
    <name type="scientific">Thioalkalivibrio sulfidiphilus (strain HL-EbGR7)</name>
    <dbReference type="NCBI Taxonomy" id="396588"/>
    <lineage>
        <taxon>Bacteria</taxon>
        <taxon>Pseudomonadati</taxon>
        <taxon>Pseudomonadota</taxon>
        <taxon>Gammaproteobacteria</taxon>
        <taxon>Chromatiales</taxon>
        <taxon>Ectothiorhodospiraceae</taxon>
        <taxon>Thioalkalivibrio</taxon>
    </lineage>
</organism>
<dbReference type="HOGENOM" id="CLU_053152_4_2_6"/>
<dbReference type="Pfam" id="PF06271">
    <property type="entry name" value="RDD"/>
    <property type="match status" value="1"/>
</dbReference>
<evidence type="ECO:0000256" key="6">
    <source>
        <dbReference type="SAM" id="Phobius"/>
    </source>
</evidence>
<protein>
    <submittedName>
        <fullName evidence="8">RDD domain containing protein</fullName>
    </submittedName>
</protein>
<dbReference type="RefSeq" id="WP_012638695.1">
    <property type="nucleotide sequence ID" value="NC_011901.1"/>
</dbReference>
<evidence type="ECO:0000313" key="9">
    <source>
        <dbReference type="Proteomes" id="UP000002383"/>
    </source>
</evidence>
<keyword evidence="3 6" id="KW-0812">Transmembrane</keyword>
<feature type="transmembrane region" description="Helical" evidence="6">
    <location>
        <begin position="21"/>
        <end position="44"/>
    </location>
</feature>
<evidence type="ECO:0000313" key="8">
    <source>
        <dbReference type="EMBL" id="ACL73217.1"/>
    </source>
</evidence>
<dbReference type="EMBL" id="CP001339">
    <property type="protein sequence ID" value="ACL73217.1"/>
    <property type="molecule type" value="Genomic_DNA"/>
</dbReference>
<keyword evidence="2" id="KW-1003">Cell membrane</keyword>
<gene>
    <name evidence="8" type="ordered locus">Tgr7_2137</name>
</gene>
<evidence type="ECO:0000256" key="5">
    <source>
        <dbReference type="ARBA" id="ARBA00023136"/>
    </source>
</evidence>
<name>B8GTX3_THISH</name>